<comment type="similarity">
    <text evidence="2">Belongs to the VirD4/TraG family.</text>
</comment>
<evidence type="ECO:0000256" key="2">
    <source>
        <dbReference type="ARBA" id="ARBA00008806"/>
    </source>
</evidence>
<evidence type="ECO:0000256" key="5">
    <source>
        <dbReference type="ARBA" id="ARBA00022989"/>
    </source>
</evidence>
<feature type="transmembrane region" description="Helical" evidence="7">
    <location>
        <begin position="40"/>
        <end position="60"/>
    </location>
</feature>
<dbReference type="Proteomes" id="UP000886687">
    <property type="component" value="Unassembled WGS sequence"/>
</dbReference>
<comment type="caution">
    <text evidence="8">The sequence shown here is derived from an EMBL/GenBank/DDBJ whole genome shotgun (WGS) entry which is preliminary data.</text>
</comment>
<comment type="subcellular location">
    <subcellularLocation>
        <location evidence="1">Cell membrane</location>
        <topology evidence="1">Multi-pass membrane protein</topology>
    </subcellularLocation>
</comment>
<accession>A0A9E4K4F6</accession>
<dbReference type="InterPro" id="IPR003688">
    <property type="entry name" value="TraG/VirD4"/>
</dbReference>
<keyword evidence="3" id="KW-1003">Cell membrane</keyword>
<keyword evidence="5 7" id="KW-1133">Transmembrane helix</keyword>
<dbReference type="InterPro" id="IPR027417">
    <property type="entry name" value="P-loop_NTPase"/>
</dbReference>
<evidence type="ECO:0000313" key="9">
    <source>
        <dbReference type="Proteomes" id="UP000886687"/>
    </source>
</evidence>
<keyword evidence="4 7" id="KW-0812">Transmembrane</keyword>
<evidence type="ECO:0000256" key="3">
    <source>
        <dbReference type="ARBA" id="ARBA00022475"/>
    </source>
</evidence>
<dbReference type="Pfam" id="PF02534">
    <property type="entry name" value="T4SS-DNA_transf"/>
    <property type="match status" value="1"/>
</dbReference>
<dbReference type="AlphaFoldDB" id="A0A9E4K4F6"/>
<keyword evidence="6 7" id="KW-0472">Membrane</keyword>
<sequence>MSSKKNAQQSMTEKGVILFLVLLALQWSGPLRVGGEIQPLSAFLLGVLLLGTASLLADMLRLAGELLEWISLHKPTGKDGTARWANWKVLKAELSRKPVGPFWGLFAGWSAKPLFFDYVSNAMTIAPAGSGKGIYTVIPNVFSIAFSKVIGDFKGELLCVMKAFLEAMGHSIRSLNPGGLWKEIVGEGDSYNPLDIIVDDLHRPGGLRDVPDDLRELTAQILPEPAENDGENTYWREGSRRIMADAILLEVMVEEYDATLSSVALLIEDREALENNLRWVVGIDIEGNPLPDGPMPIAQALWAQKHAPEDVTEFIQLVRARATNLLALMGNGESRTFDSFVSGTQQALAPFAFGRLAPAMRRSTFSMNELKEGDKPTHLFIVADASRPEVYKNYIGLIQWCAMTAIKRHPDKSRPVYFIMDEATNYKIHGLESLLTWGRSYGLRLHLIFQDLSAFERVYGKTALETLLSETEIKQFLPGQRSPKTLEMISKMLGDQSVMAASLSQRDGNVHEQMSETARPLMKPDEIRRSHYGLLLVRQAPPALIEPISYAEVHPWRKQAGINPFHGKPFLKKVRLKLR</sequence>
<dbReference type="PANTHER" id="PTHR37937">
    <property type="entry name" value="CONJUGATIVE TRANSFER: DNA TRANSPORT"/>
    <property type="match status" value="1"/>
</dbReference>
<protein>
    <submittedName>
        <fullName evidence="8">Type IV secretory system conjugative DNA transfer family protein</fullName>
    </submittedName>
</protein>
<evidence type="ECO:0000256" key="6">
    <source>
        <dbReference type="ARBA" id="ARBA00023136"/>
    </source>
</evidence>
<evidence type="ECO:0000256" key="7">
    <source>
        <dbReference type="SAM" id="Phobius"/>
    </source>
</evidence>
<evidence type="ECO:0000256" key="1">
    <source>
        <dbReference type="ARBA" id="ARBA00004651"/>
    </source>
</evidence>
<dbReference type="CDD" id="cd01127">
    <property type="entry name" value="TrwB_TraG_TraD_VirD4"/>
    <property type="match status" value="1"/>
</dbReference>
<name>A0A9E4K4F6_9GAMM</name>
<evidence type="ECO:0000256" key="4">
    <source>
        <dbReference type="ARBA" id="ARBA00022692"/>
    </source>
</evidence>
<dbReference type="SUPFAM" id="SSF52540">
    <property type="entry name" value="P-loop containing nucleoside triphosphate hydrolases"/>
    <property type="match status" value="1"/>
</dbReference>
<proteinExistence type="inferred from homology"/>
<dbReference type="Gene3D" id="3.40.50.300">
    <property type="entry name" value="P-loop containing nucleotide triphosphate hydrolases"/>
    <property type="match status" value="1"/>
</dbReference>
<dbReference type="InterPro" id="IPR051539">
    <property type="entry name" value="T4SS-coupling_protein"/>
</dbReference>
<dbReference type="GO" id="GO:0005886">
    <property type="term" value="C:plasma membrane"/>
    <property type="evidence" value="ECO:0007669"/>
    <property type="project" value="UniProtKB-SubCell"/>
</dbReference>
<dbReference type="PANTHER" id="PTHR37937:SF1">
    <property type="entry name" value="CONJUGATIVE TRANSFER: DNA TRANSPORT"/>
    <property type="match status" value="1"/>
</dbReference>
<evidence type="ECO:0000313" key="8">
    <source>
        <dbReference type="EMBL" id="MCG7938908.1"/>
    </source>
</evidence>
<dbReference type="EMBL" id="JAEPDI010000004">
    <property type="protein sequence ID" value="MCG7938908.1"/>
    <property type="molecule type" value="Genomic_DNA"/>
</dbReference>
<gene>
    <name evidence="8" type="ORF">JAZ04_08635</name>
</gene>
<organism evidence="8 9">
    <name type="scientific">Candidatus Thiodiazotropha lotti</name>
    <dbReference type="NCBI Taxonomy" id="2792787"/>
    <lineage>
        <taxon>Bacteria</taxon>
        <taxon>Pseudomonadati</taxon>
        <taxon>Pseudomonadota</taxon>
        <taxon>Gammaproteobacteria</taxon>
        <taxon>Chromatiales</taxon>
        <taxon>Sedimenticolaceae</taxon>
        <taxon>Candidatus Thiodiazotropha</taxon>
    </lineage>
</organism>
<reference evidence="8" key="1">
    <citation type="journal article" date="2021" name="Proc. Natl. Acad. Sci. U.S.A.">
        <title>Global biogeography of chemosynthetic symbionts reveals both localized and globally distributed symbiont groups. .</title>
        <authorList>
            <person name="Osvatic J.T."/>
            <person name="Wilkins L.G.E."/>
            <person name="Leibrecht L."/>
            <person name="Leray M."/>
            <person name="Zauner S."/>
            <person name="Polzin J."/>
            <person name="Camacho Y."/>
            <person name="Gros O."/>
            <person name="van Gils J.A."/>
            <person name="Eisen J.A."/>
            <person name="Petersen J.M."/>
            <person name="Yuen B."/>
        </authorList>
    </citation>
    <scope>NUCLEOTIDE SEQUENCE</scope>
    <source>
        <strain evidence="8">MAGL173</strain>
    </source>
</reference>